<dbReference type="Pfam" id="PF07976">
    <property type="entry name" value="Phe_hydrox_dim"/>
    <property type="match status" value="1"/>
</dbReference>
<proteinExistence type="inferred from homology"/>
<evidence type="ECO:0000313" key="9">
    <source>
        <dbReference type="Proteomes" id="UP000016924"/>
    </source>
</evidence>
<evidence type="ECO:0000256" key="2">
    <source>
        <dbReference type="ARBA" id="ARBA00007801"/>
    </source>
</evidence>
<dbReference type="PANTHER" id="PTHR43004">
    <property type="entry name" value="TRK SYSTEM POTASSIUM UPTAKE PROTEIN"/>
    <property type="match status" value="1"/>
</dbReference>
<dbReference type="HOGENOM" id="CLU_924427_0_0_1"/>
<dbReference type="OrthoDB" id="2690153at2759"/>
<sequence>MEELGSSIYKGHSDKRNNSSTVLDLIERRLPSIMHPYTITITRTDWISGYSIAIQDAFNLTWKLSLVLKGHADSKLLETYNSELLHIAHQLIDFDKKFAKMLGRKRASMRLSSAMRNVADEEAKYPITLGKRILPMRMLRHIGGWDVHLLDVMPSNSHFYVVVFADDILASESAEREFAELYQSLCKPSLLLNRYNAPRTQADWDYEDVDITSERSDGKVVDLFVLHTCDHLKMELRPKYEQQKYRFYEDREDKELQRRVVKTDRVTMKLVRPDSYVGMLYTASALRKMEEYMDGFVIKRT</sequence>
<dbReference type="PANTHER" id="PTHR43004:SF19">
    <property type="entry name" value="BINDING MONOOXYGENASE, PUTATIVE (JCVI)-RELATED"/>
    <property type="match status" value="1"/>
</dbReference>
<dbReference type="InterPro" id="IPR012941">
    <property type="entry name" value="Phe_hydrox_C_dim_dom"/>
</dbReference>
<accession>R7YKZ1</accession>
<dbReference type="RefSeq" id="XP_007777865.1">
    <property type="nucleotide sequence ID" value="XM_007779675.1"/>
</dbReference>
<protein>
    <submittedName>
        <fullName evidence="8">Uncharacterized protein</fullName>
    </submittedName>
</protein>
<dbReference type="InterPro" id="IPR036188">
    <property type="entry name" value="FAD/NAD-bd_sf"/>
</dbReference>
<comment type="cofactor">
    <cofactor evidence="1">
        <name>FAD</name>
        <dbReference type="ChEBI" id="CHEBI:57692"/>
    </cofactor>
</comment>
<keyword evidence="4" id="KW-0274">FAD</keyword>
<evidence type="ECO:0000256" key="4">
    <source>
        <dbReference type="ARBA" id="ARBA00022827"/>
    </source>
</evidence>
<keyword evidence="5" id="KW-0560">Oxidoreductase</keyword>
<evidence type="ECO:0000256" key="3">
    <source>
        <dbReference type="ARBA" id="ARBA00022630"/>
    </source>
</evidence>
<dbReference type="AlphaFoldDB" id="R7YKZ1"/>
<dbReference type="Gene3D" id="3.50.50.60">
    <property type="entry name" value="FAD/NAD(P)-binding domain"/>
    <property type="match status" value="1"/>
</dbReference>
<feature type="domain" description="FAD-binding" evidence="6">
    <location>
        <begin position="49"/>
        <end position="94"/>
    </location>
</feature>
<organism evidence="8 9">
    <name type="scientific">Coniosporium apollinis (strain CBS 100218)</name>
    <name type="common">Rock-inhabiting black yeast</name>
    <dbReference type="NCBI Taxonomy" id="1168221"/>
    <lineage>
        <taxon>Eukaryota</taxon>
        <taxon>Fungi</taxon>
        <taxon>Dikarya</taxon>
        <taxon>Ascomycota</taxon>
        <taxon>Pezizomycotina</taxon>
        <taxon>Dothideomycetes</taxon>
        <taxon>Dothideomycetes incertae sedis</taxon>
        <taxon>Coniosporium</taxon>
    </lineage>
</organism>
<name>R7YKZ1_CONA1</name>
<evidence type="ECO:0000313" key="8">
    <source>
        <dbReference type="EMBL" id="EON62548.1"/>
    </source>
</evidence>
<dbReference type="InterPro" id="IPR002938">
    <property type="entry name" value="FAD-bd"/>
</dbReference>
<dbReference type="InterPro" id="IPR036249">
    <property type="entry name" value="Thioredoxin-like_sf"/>
</dbReference>
<dbReference type="SUPFAM" id="SSF52833">
    <property type="entry name" value="Thioredoxin-like"/>
    <property type="match status" value="1"/>
</dbReference>
<evidence type="ECO:0000256" key="5">
    <source>
        <dbReference type="ARBA" id="ARBA00023002"/>
    </source>
</evidence>
<dbReference type="EMBL" id="JH767559">
    <property type="protein sequence ID" value="EON62548.1"/>
    <property type="molecule type" value="Genomic_DNA"/>
</dbReference>
<dbReference type="Proteomes" id="UP000016924">
    <property type="component" value="Unassembled WGS sequence"/>
</dbReference>
<evidence type="ECO:0000259" key="6">
    <source>
        <dbReference type="Pfam" id="PF01494"/>
    </source>
</evidence>
<dbReference type="eggNOG" id="KOG3855">
    <property type="taxonomic scope" value="Eukaryota"/>
</dbReference>
<dbReference type="PRINTS" id="PR00420">
    <property type="entry name" value="RNGMNOXGNASE"/>
</dbReference>
<dbReference type="GeneID" id="19899083"/>
<gene>
    <name evidence="8" type="ORF">W97_01772</name>
</gene>
<dbReference type="STRING" id="1168221.R7YKZ1"/>
<evidence type="ECO:0000259" key="7">
    <source>
        <dbReference type="Pfam" id="PF07976"/>
    </source>
</evidence>
<keyword evidence="9" id="KW-1185">Reference proteome</keyword>
<reference evidence="9" key="1">
    <citation type="submission" date="2012-06" db="EMBL/GenBank/DDBJ databases">
        <title>The genome sequence of Coniosporium apollinis CBS 100218.</title>
        <authorList>
            <consortium name="The Broad Institute Genome Sequencing Platform"/>
            <person name="Cuomo C."/>
            <person name="Gorbushina A."/>
            <person name="Noack S."/>
            <person name="Walker B."/>
            <person name="Young S.K."/>
            <person name="Zeng Q."/>
            <person name="Gargeya S."/>
            <person name="Fitzgerald M."/>
            <person name="Haas B."/>
            <person name="Abouelleil A."/>
            <person name="Alvarado L."/>
            <person name="Arachchi H.M."/>
            <person name="Berlin A.M."/>
            <person name="Chapman S.B."/>
            <person name="Goldberg J."/>
            <person name="Griggs A."/>
            <person name="Gujja S."/>
            <person name="Hansen M."/>
            <person name="Howarth C."/>
            <person name="Imamovic A."/>
            <person name="Larimer J."/>
            <person name="McCowan C."/>
            <person name="Montmayeur A."/>
            <person name="Murphy C."/>
            <person name="Neiman D."/>
            <person name="Pearson M."/>
            <person name="Priest M."/>
            <person name="Roberts A."/>
            <person name="Saif S."/>
            <person name="Shea T."/>
            <person name="Sisk P."/>
            <person name="Sykes S."/>
            <person name="Wortman J."/>
            <person name="Nusbaum C."/>
            <person name="Birren B."/>
        </authorList>
    </citation>
    <scope>NUCLEOTIDE SEQUENCE [LARGE SCALE GENOMIC DNA]</scope>
    <source>
        <strain evidence="9">CBS 100218</strain>
    </source>
</reference>
<feature type="domain" description="Phenol hydroxylase-like C-terminal dimerisation" evidence="7">
    <location>
        <begin position="121"/>
        <end position="300"/>
    </location>
</feature>
<keyword evidence="3" id="KW-0285">Flavoprotein</keyword>
<dbReference type="GO" id="GO:0016709">
    <property type="term" value="F:oxidoreductase activity, acting on paired donors, with incorporation or reduction of molecular oxygen, NAD(P)H as one donor, and incorporation of one atom of oxygen"/>
    <property type="evidence" value="ECO:0007669"/>
    <property type="project" value="UniProtKB-ARBA"/>
</dbReference>
<dbReference type="GO" id="GO:0071949">
    <property type="term" value="F:FAD binding"/>
    <property type="evidence" value="ECO:0007669"/>
    <property type="project" value="InterPro"/>
</dbReference>
<dbReference type="InterPro" id="IPR050641">
    <property type="entry name" value="RIFMO-like"/>
</dbReference>
<evidence type="ECO:0000256" key="1">
    <source>
        <dbReference type="ARBA" id="ARBA00001974"/>
    </source>
</evidence>
<dbReference type="Gene3D" id="3.40.30.20">
    <property type="match status" value="1"/>
</dbReference>
<dbReference type="Pfam" id="PF01494">
    <property type="entry name" value="FAD_binding_3"/>
    <property type="match status" value="1"/>
</dbReference>
<comment type="similarity">
    <text evidence="2">Belongs to the PheA/TfdB FAD monooxygenase family.</text>
</comment>
<dbReference type="InterPro" id="IPR038220">
    <property type="entry name" value="PHOX_C_sf"/>
</dbReference>